<dbReference type="VEuPathDB" id="AmoebaDB:KM1_269270"/>
<dbReference type="OMA" id="HYLEDAM"/>
<evidence type="ECO:0000256" key="2">
    <source>
        <dbReference type="SAM" id="SignalP"/>
    </source>
</evidence>
<dbReference type="Proteomes" id="UP000078387">
    <property type="component" value="Unassembled WGS sequence"/>
</dbReference>
<gene>
    <name evidence="3" type="ORF">CL6EHI_022130</name>
</gene>
<keyword evidence="2" id="KW-0732">Signal</keyword>
<dbReference type="VEuPathDB" id="AmoebaDB:EHI5A_213100"/>
<proteinExistence type="predicted"/>
<feature type="signal peptide" evidence="2">
    <location>
        <begin position="1"/>
        <end position="15"/>
    </location>
</feature>
<sequence length="613" mass="70707">MQAVIILIIAVSAFAAPKCAQTNVANVVSDLNPKQPMGTNALAIEMYKKALLSEEVKIPTENRTEAIRDRLNRINNSTSVNKTQEVNEQIEKINVSIKTIEEESAKVNASIIESYKKINETQKTEKMELKAKMEEIAKEKALIDSLNKKKEELRKKSIEYYRLKITAEKIVEAQAEQMRNRRRFIRDLEESKKRVDETNEALEKVKQAEHNKRIEAIKKTKQYLNNLRGQDAAQEMKEREEKLRKDRVAEVIRRKMLILQEQIKTAKIQNNEEQRIQLEKQLLELKRYKKAKIACARNALRKYKLENQKKVEDLKQKVLDTKLKNKLDIEKNDYLTKIKAELADEIDELKKQKTAFETEKTIAEKKIANDMKIEQENLKAAQRAQIRKNFAYKNNRKDLAKLRSAVLKHEKEQLERDATKKILKSVIKSNNKKTALDKAANLDILMVKAETANKKKILQTISDGIKSTLETEKKALEGLKNLAVKSKEERQVFKTQIARDILVDAHNRHLAELKERKHEIEELVKDKIAKRNRKAALKLNKAQSKIALAGLQGKLDKKYILKRQEVALKNAKALSDAVKGLVPKKGDKFLKLKNFKVNCGSLAKKMSTPCQKK</sequence>
<name>A0A5K1VBF1_ENTHI</name>
<accession>A0A5K1VBF1</accession>
<dbReference type="EMBL" id="BDEQ01000001">
    <property type="protein sequence ID" value="GAT98962.1"/>
    <property type="molecule type" value="Genomic_DNA"/>
</dbReference>
<keyword evidence="1" id="KW-0175">Coiled coil</keyword>
<dbReference type="AlphaFoldDB" id="A0A5K1VBF1"/>
<comment type="caution">
    <text evidence="3">The sequence shown here is derived from an EMBL/GenBank/DDBJ whole genome shotgun (WGS) entry which is preliminary data.</text>
</comment>
<evidence type="ECO:0000313" key="4">
    <source>
        <dbReference type="Proteomes" id="UP000078387"/>
    </source>
</evidence>
<dbReference type="VEuPathDB" id="AmoebaDB:EHI7A_173700"/>
<evidence type="ECO:0000313" key="3">
    <source>
        <dbReference type="EMBL" id="GAT98962.1"/>
    </source>
</evidence>
<feature type="coiled-coil region" evidence="1">
    <location>
        <begin position="469"/>
        <end position="530"/>
    </location>
</feature>
<evidence type="ECO:0008006" key="5">
    <source>
        <dbReference type="Google" id="ProtNLM"/>
    </source>
</evidence>
<dbReference type="VEuPathDB" id="AmoebaDB:EHI_022130"/>
<protein>
    <recommendedName>
        <fullName evidence="5">DNA double-strand break repair Rad50 ATPase</fullName>
    </recommendedName>
</protein>
<evidence type="ECO:0000256" key="1">
    <source>
        <dbReference type="SAM" id="Coils"/>
    </source>
</evidence>
<reference evidence="3 4" key="1">
    <citation type="submission" date="2016-05" db="EMBL/GenBank/DDBJ databases">
        <title>First whole genome sequencing of Entamoeba histolytica HM1:IMSS-clone-6.</title>
        <authorList>
            <person name="Mukherjee Avik.K."/>
            <person name="Izumyama S."/>
            <person name="Nakada-Tsukui K."/>
            <person name="Nozaki T."/>
        </authorList>
    </citation>
    <scope>NUCLEOTIDE SEQUENCE [LARGE SCALE GENOMIC DNA]</scope>
    <source>
        <strain evidence="3 4">HM1:IMSS clone 6</strain>
    </source>
</reference>
<feature type="coiled-coil region" evidence="1">
    <location>
        <begin position="332"/>
        <end position="366"/>
    </location>
</feature>
<feature type="coiled-coil region" evidence="1">
    <location>
        <begin position="181"/>
        <end position="208"/>
    </location>
</feature>
<feature type="chain" id="PRO_5023847492" description="DNA double-strand break repair Rad50 ATPase" evidence="2">
    <location>
        <begin position="16"/>
        <end position="613"/>
    </location>
</feature>
<dbReference type="VEuPathDB" id="AmoebaDB:EHI8A_199410"/>
<feature type="coiled-coil region" evidence="1">
    <location>
        <begin position="83"/>
        <end position="156"/>
    </location>
</feature>
<organism evidence="3 4">
    <name type="scientific">Entamoeba histolytica</name>
    <dbReference type="NCBI Taxonomy" id="5759"/>
    <lineage>
        <taxon>Eukaryota</taxon>
        <taxon>Amoebozoa</taxon>
        <taxon>Evosea</taxon>
        <taxon>Archamoebae</taxon>
        <taxon>Mastigamoebida</taxon>
        <taxon>Entamoebidae</taxon>
        <taxon>Entamoeba</taxon>
    </lineage>
</organism>